<proteinExistence type="predicted"/>
<dbReference type="InterPro" id="IPR000182">
    <property type="entry name" value="GNAT_dom"/>
</dbReference>
<organism evidence="2 3">
    <name type="scientific">Natronoflexus pectinivorans</name>
    <dbReference type="NCBI Taxonomy" id="682526"/>
    <lineage>
        <taxon>Bacteria</taxon>
        <taxon>Pseudomonadati</taxon>
        <taxon>Bacteroidota</taxon>
        <taxon>Bacteroidia</taxon>
        <taxon>Marinilabiliales</taxon>
        <taxon>Marinilabiliaceae</taxon>
        <taxon>Natronoflexus</taxon>
    </lineage>
</organism>
<dbReference type="CDD" id="cd04301">
    <property type="entry name" value="NAT_SF"/>
    <property type="match status" value="1"/>
</dbReference>
<dbReference type="Proteomes" id="UP000295221">
    <property type="component" value="Unassembled WGS sequence"/>
</dbReference>
<keyword evidence="3" id="KW-1185">Reference proteome</keyword>
<dbReference type="SUPFAM" id="SSF55729">
    <property type="entry name" value="Acyl-CoA N-acyltransferases (Nat)"/>
    <property type="match status" value="1"/>
</dbReference>
<accession>A0A4R2GME7</accession>
<dbReference type="InterPro" id="IPR016181">
    <property type="entry name" value="Acyl_CoA_acyltransferase"/>
</dbReference>
<dbReference type="GO" id="GO:0008080">
    <property type="term" value="F:N-acetyltransferase activity"/>
    <property type="evidence" value="ECO:0007669"/>
    <property type="project" value="InterPro"/>
</dbReference>
<dbReference type="RefSeq" id="WP_132433360.1">
    <property type="nucleotide sequence ID" value="NZ_SLWK01000004.1"/>
</dbReference>
<feature type="domain" description="N-acetyltransferase" evidence="1">
    <location>
        <begin position="120"/>
        <end position="267"/>
    </location>
</feature>
<comment type="caution">
    <text evidence="2">The sequence shown here is derived from an EMBL/GenBank/DDBJ whole genome shotgun (WGS) entry which is preliminary data.</text>
</comment>
<dbReference type="Pfam" id="PF00583">
    <property type="entry name" value="Acetyltransf_1"/>
    <property type="match status" value="1"/>
</dbReference>
<dbReference type="Gene3D" id="3.40.630.30">
    <property type="match status" value="1"/>
</dbReference>
<sequence>MRNIKSIISHCSDSSRVYLMDLHHDDFPKIISIIENMADENGYTKLFAKIPATYGPAFLNAGYIMEALIPGFYNGSEDALFMMKYKTKERAKPESEALEAFQQLLLKPANTKEIPMDDEYTLKPLKEADATNMVPVFKEVFETYPFPIYDPDYLVKTMKEDDTRYFGAFFNNELIAISSAECNNTKKNAEMTDFAVIPAHRGKRLAVHLLKFMEEELVKDGFKTFYTIARLHSLSMNKTFYNLGYKYSGTLHNNTQISGKIESMNIWYKSR</sequence>
<evidence type="ECO:0000259" key="1">
    <source>
        <dbReference type="PROSITE" id="PS51186"/>
    </source>
</evidence>
<dbReference type="InterPro" id="IPR022525">
    <property type="entry name" value="GNAT_AblB"/>
</dbReference>
<evidence type="ECO:0000313" key="2">
    <source>
        <dbReference type="EMBL" id="TCO08773.1"/>
    </source>
</evidence>
<keyword evidence="2" id="KW-0808">Transferase</keyword>
<dbReference type="PROSITE" id="PS51186">
    <property type="entry name" value="GNAT"/>
    <property type="match status" value="1"/>
</dbReference>
<dbReference type="OrthoDB" id="9790652at2"/>
<dbReference type="AlphaFoldDB" id="A0A4R2GME7"/>
<name>A0A4R2GME7_9BACT</name>
<dbReference type="EMBL" id="SLWK01000004">
    <property type="protein sequence ID" value="TCO08773.1"/>
    <property type="molecule type" value="Genomic_DNA"/>
</dbReference>
<gene>
    <name evidence="2" type="ORF">EV194_10484</name>
</gene>
<protein>
    <submittedName>
        <fullName evidence="2">Putative beta-lysine N-acetyltransferase</fullName>
    </submittedName>
</protein>
<dbReference type="NCBIfam" id="TIGR03827">
    <property type="entry name" value="GNAT_ablB"/>
    <property type="match status" value="1"/>
</dbReference>
<reference evidence="2 3" key="1">
    <citation type="submission" date="2019-03" db="EMBL/GenBank/DDBJ databases">
        <title>Genomic Encyclopedia of Type Strains, Phase IV (KMG-IV): sequencing the most valuable type-strain genomes for metagenomic binning, comparative biology and taxonomic classification.</title>
        <authorList>
            <person name="Goeker M."/>
        </authorList>
    </citation>
    <scope>NUCLEOTIDE SEQUENCE [LARGE SCALE GENOMIC DNA]</scope>
    <source>
        <strain evidence="2 3">DSM 24179</strain>
    </source>
</reference>
<evidence type="ECO:0000313" key="3">
    <source>
        <dbReference type="Proteomes" id="UP000295221"/>
    </source>
</evidence>